<evidence type="ECO:0000256" key="2">
    <source>
        <dbReference type="ARBA" id="ARBA00022448"/>
    </source>
</evidence>
<evidence type="ECO:0000256" key="3">
    <source>
        <dbReference type="ARBA" id="ARBA00022692"/>
    </source>
</evidence>
<dbReference type="EMBL" id="CAJOBQ010000137">
    <property type="protein sequence ID" value="CAF4270031.1"/>
    <property type="molecule type" value="Genomic_DNA"/>
</dbReference>
<evidence type="ECO:0000256" key="5">
    <source>
        <dbReference type="ARBA" id="ARBA00023136"/>
    </source>
</evidence>
<feature type="transmembrane region" description="Helical" evidence="6">
    <location>
        <begin position="436"/>
        <end position="457"/>
    </location>
</feature>
<evidence type="ECO:0000313" key="7">
    <source>
        <dbReference type="EMBL" id="CAF3195170.1"/>
    </source>
</evidence>
<accession>A0A817QHW5</accession>
<dbReference type="GO" id="GO:0022857">
    <property type="term" value="F:transmembrane transporter activity"/>
    <property type="evidence" value="ECO:0007669"/>
    <property type="project" value="InterPro"/>
</dbReference>
<evidence type="ECO:0000313" key="11">
    <source>
        <dbReference type="EMBL" id="CAF3429402.1"/>
    </source>
</evidence>
<evidence type="ECO:0000313" key="12">
    <source>
        <dbReference type="EMBL" id="CAF4142332.1"/>
    </source>
</evidence>
<dbReference type="EMBL" id="CAJOBP010000324">
    <property type="protein sequence ID" value="CAF4162054.1"/>
    <property type="molecule type" value="Genomic_DNA"/>
</dbReference>
<comment type="subcellular location">
    <subcellularLocation>
        <location evidence="1">Membrane</location>
        <topology evidence="1">Multi-pass membrane protein</topology>
    </subcellularLocation>
</comment>
<dbReference type="PANTHER" id="PTHR45649:SF26">
    <property type="entry name" value="OS04G0435100 PROTEIN"/>
    <property type="match status" value="1"/>
</dbReference>
<feature type="transmembrane region" description="Helical" evidence="6">
    <location>
        <begin position="130"/>
        <end position="148"/>
    </location>
</feature>
<keyword evidence="5 6" id="KW-0472">Membrane</keyword>
<evidence type="ECO:0000313" key="10">
    <source>
        <dbReference type="EMBL" id="CAF3423694.1"/>
    </source>
</evidence>
<gene>
    <name evidence="10" type="ORF">FME351_LOCUS11156</name>
    <name evidence="8" type="ORF">GRG538_LOCUS1925</name>
    <name evidence="12" type="ORF">HFQ381_LOCUS3838</name>
    <name evidence="9" type="ORF">KIK155_LOCUS63</name>
    <name evidence="7" type="ORF">LUA448_LOCUS1859</name>
    <name evidence="16" type="ORF">QYT958_LOCUS20586</name>
    <name evidence="11" type="ORF">TIS948_LOCUS30211</name>
    <name evidence="15" type="ORF">TOA249_LOCUS4329</name>
    <name evidence="14" type="ORF">TSG867_LOCUS4275</name>
    <name evidence="13" type="ORF">UJA718_LOCUS4129</name>
</gene>
<feature type="transmembrane region" description="Helical" evidence="6">
    <location>
        <begin position="225"/>
        <end position="244"/>
    </location>
</feature>
<dbReference type="Proteomes" id="UP000663848">
    <property type="component" value="Unassembled WGS sequence"/>
</dbReference>
<dbReference type="Proteomes" id="UP000663851">
    <property type="component" value="Unassembled WGS sequence"/>
</dbReference>
<dbReference type="Proteomes" id="UP000663825">
    <property type="component" value="Unassembled WGS sequence"/>
</dbReference>
<organism evidence="7 17">
    <name type="scientific">Rotaria socialis</name>
    <dbReference type="NCBI Taxonomy" id="392032"/>
    <lineage>
        <taxon>Eukaryota</taxon>
        <taxon>Metazoa</taxon>
        <taxon>Spiralia</taxon>
        <taxon>Gnathifera</taxon>
        <taxon>Rotifera</taxon>
        <taxon>Eurotatoria</taxon>
        <taxon>Bdelloidea</taxon>
        <taxon>Philodinida</taxon>
        <taxon>Philodinidae</taxon>
        <taxon>Rotaria</taxon>
    </lineage>
</organism>
<evidence type="ECO:0000313" key="13">
    <source>
        <dbReference type="EMBL" id="CAF4162054.1"/>
    </source>
</evidence>
<dbReference type="EMBL" id="CAJNXB010005553">
    <property type="protein sequence ID" value="CAF3429402.1"/>
    <property type="molecule type" value="Genomic_DNA"/>
</dbReference>
<feature type="transmembrane region" description="Helical" evidence="6">
    <location>
        <begin position="34"/>
        <end position="56"/>
    </location>
</feature>
<evidence type="ECO:0000256" key="6">
    <source>
        <dbReference type="SAM" id="Phobius"/>
    </source>
</evidence>
<dbReference type="AlphaFoldDB" id="A0A817QHW5"/>
<dbReference type="EMBL" id="CAJOBR010003610">
    <property type="protein sequence ID" value="CAF4744904.1"/>
    <property type="molecule type" value="Genomic_DNA"/>
</dbReference>
<dbReference type="Pfam" id="PF13520">
    <property type="entry name" value="AA_permease_2"/>
    <property type="match status" value="1"/>
</dbReference>
<dbReference type="Proteomes" id="UP000663872">
    <property type="component" value="Unassembled WGS sequence"/>
</dbReference>
<dbReference type="EMBL" id="CAJNYT010000048">
    <property type="protein sequence ID" value="CAF3315719.1"/>
    <property type="molecule type" value="Genomic_DNA"/>
</dbReference>
<evidence type="ECO:0000313" key="9">
    <source>
        <dbReference type="EMBL" id="CAF3316323.1"/>
    </source>
</evidence>
<dbReference type="EMBL" id="CAJNYV010000003">
    <property type="protein sequence ID" value="CAF3316323.1"/>
    <property type="molecule type" value="Genomic_DNA"/>
</dbReference>
<evidence type="ECO:0000256" key="1">
    <source>
        <dbReference type="ARBA" id="ARBA00004141"/>
    </source>
</evidence>
<feature type="transmembrane region" description="Helical" evidence="6">
    <location>
        <begin position="68"/>
        <end position="92"/>
    </location>
</feature>
<evidence type="ECO:0008006" key="19">
    <source>
        <dbReference type="Google" id="ProtNLM"/>
    </source>
</evidence>
<feature type="transmembrane region" description="Helical" evidence="6">
    <location>
        <begin position="314"/>
        <end position="333"/>
    </location>
</feature>
<dbReference type="Proteomes" id="UP000663873">
    <property type="component" value="Unassembled WGS sequence"/>
</dbReference>
<proteinExistence type="predicted"/>
<feature type="transmembrane region" description="Helical" evidence="6">
    <location>
        <begin position="395"/>
        <end position="416"/>
    </location>
</feature>
<dbReference type="OrthoDB" id="10054429at2759"/>
<name>A0A817QHW5_9BILA</name>
<sequence length="531" mass="57541">MTIENTAQVVEDPDIRLLEEMGYKQELYRGFSPFMSFAFCFTAVNVLTSISIGFTYSLTTGGSGVTIWAWVLGSLFTILIGLSLAEICSVYPSAGSVYHWAGQLVPVDHAPLASFICGWFNFVGNFAGDVAFASGFATIVNAAVIMGGNNSLNTGAQVGIGIGICFVWAAQNALRIDQQGWLNNIAVFFQLGSAITIVVVLFSMAPKRATAYDVFASTYNGTGFSFPYVCVISILSTLFSFSGYEAGAHLAEETRGASRAAPKGIVGTCICSAITGFVYLLALLFSIPDMNNFIMISDGADSTQSSTTDAYRAAVPYGGALALTILLIINLYFAGMSSLTVTSRIGFAMARDGVFPLSIYLRWIFEPTKTPLGNVIFVFFINSLLLLLQLASKTAFSAILSIATLGYQISYFMPILFRCTTARRNFPIGEFNLGRFGVPIAIISATWLFITSIIMLFPSEYPVTKDNMNYAVVIVGGIFLLAAMYWIFSARHWFVGPKRTTANSNELPLNPISISDIKEIKTSPSLIHVRL</sequence>
<evidence type="ECO:0000313" key="16">
    <source>
        <dbReference type="EMBL" id="CAF4744904.1"/>
    </source>
</evidence>
<dbReference type="EMBL" id="CAJOBO010000145">
    <property type="protein sequence ID" value="CAF4142332.1"/>
    <property type="molecule type" value="Genomic_DNA"/>
</dbReference>
<dbReference type="EMBL" id="CAJNYD010000049">
    <property type="protein sequence ID" value="CAF3195170.1"/>
    <property type="molecule type" value="Genomic_DNA"/>
</dbReference>
<dbReference type="PIRSF" id="PIRSF006060">
    <property type="entry name" value="AA_transporter"/>
    <property type="match status" value="1"/>
</dbReference>
<protein>
    <recommendedName>
        <fullName evidence="19">Amino acid transporter</fullName>
    </recommendedName>
</protein>
<keyword evidence="3 6" id="KW-0812">Transmembrane</keyword>
<keyword evidence="4 6" id="KW-1133">Transmembrane helix</keyword>
<dbReference type="EMBL" id="CAJOBS010000163">
    <property type="protein sequence ID" value="CAF4511937.1"/>
    <property type="molecule type" value="Genomic_DNA"/>
</dbReference>
<dbReference type="Gene3D" id="1.20.1740.10">
    <property type="entry name" value="Amino acid/polyamine transporter I"/>
    <property type="match status" value="1"/>
</dbReference>
<feature type="transmembrane region" description="Helical" evidence="6">
    <location>
        <begin position="154"/>
        <end position="174"/>
    </location>
</feature>
<evidence type="ECO:0000313" key="17">
    <source>
        <dbReference type="Proteomes" id="UP000663833"/>
    </source>
</evidence>
<feature type="transmembrane region" description="Helical" evidence="6">
    <location>
        <begin position="181"/>
        <end position="205"/>
    </location>
</feature>
<evidence type="ECO:0000313" key="8">
    <source>
        <dbReference type="EMBL" id="CAF3315719.1"/>
    </source>
</evidence>
<feature type="transmembrane region" description="Helical" evidence="6">
    <location>
        <begin position="371"/>
        <end position="388"/>
    </location>
</feature>
<feature type="transmembrane region" description="Helical" evidence="6">
    <location>
        <begin position="265"/>
        <end position="287"/>
    </location>
</feature>
<evidence type="ECO:0000256" key="4">
    <source>
        <dbReference type="ARBA" id="ARBA00022989"/>
    </source>
</evidence>
<dbReference type="Proteomes" id="UP000663869">
    <property type="component" value="Unassembled WGS sequence"/>
</dbReference>
<reference evidence="7" key="1">
    <citation type="submission" date="2021-02" db="EMBL/GenBank/DDBJ databases">
        <authorList>
            <person name="Nowell W R."/>
        </authorList>
    </citation>
    <scope>NUCLEOTIDE SEQUENCE</scope>
</reference>
<dbReference type="Proteomes" id="UP000663865">
    <property type="component" value="Unassembled WGS sequence"/>
</dbReference>
<keyword evidence="18" id="KW-1185">Reference proteome</keyword>
<dbReference type="Proteomes" id="UP000663838">
    <property type="component" value="Unassembled WGS sequence"/>
</dbReference>
<evidence type="ECO:0000313" key="15">
    <source>
        <dbReference type="EMBL" id="CAF4511937.1"/>
    </source>
</evidence>
<dbReference type="InterPro" id="IPR002293">
    <property type="entry name" value="AA/rel_permease1"/>
</dbReference>
<keyword evidence="2" id="KW-0813">Transport</keyword>
<dbReference type="Proteomes" id="UP000663862">
    <property type="component" value="Unassembled WGS sequence"/>
</dbReference>
<comment type="caution">
    <text evidence="7">The sequence shown here is derived from an EMBL/GenBank/DDBJ whole genome shotgun (WGS) entry which is preliminary data.</text>
</comment>
<evidence type="ECO:0000313" key="18">
    <source>
        <dbReference type="Proteomes" id="UP000663873"/>
    </source>
</evidence>
<dbReference type="GO" id="GO:0016020">
    <property type="term" value="C:membrane"/>
    <property type="evidence" value="ECO:0007669"/>
    <property type="project" value="UniProtKB-SubCell"/>
</dbReference>
<evidence type="ECO:0000313" key="14">
    <source>
        <dbReference type="EMBL" id="CAF4270031.1"/>
    </source>
</evidence>
<feature type="transmembrane region" description="Helical" evidence="6">
    <location>
        <begin position="469"/>
        <end position="488"/>
    </location>
</feature>
<dbReference type="EMBL" id="CAJNYU010001258">
    <property type="protein sequence ID" value="CAF3423694.1"/>
    <property type="molecule type" value="Genomic_DNA"/>
</dbReference>
<dbReference type="PANTHER" id="PTHR45649">
    <property type="entry name" value="AMINO-ACID PERMEASE BAT1"/>
    <property type="match status" value="1"/>
</dbReference>
<dbReference type="Proteomes" id="UP000663833">
    <property type="component" value="Unassembled WGS sequence"/>
</dbReference>